<dbReference type="EMBL" id="CAJVPW010054855">
    <property type="protein sequence ID" value="CAG8772347.1"/>
    <property type="molecule type" value="Genomic_DNA"/>
</dbReference>
<comment type="caution">
    <text evidence="1">The sequence shown here is derived from an EMBL/GenBank/DDBJ whole genome shotgun (WGS) entry which is preliminary data.</text>
</comment>
<dbReference type="Proteomes" id="UP000789366">
    <property type="component" value="Unassembled WGS sequence"/>
</dbReference>
<accession>A0ACA9R0R5</accession>
<name>A0ACA9R0R5_9GLOM</name>
<protein>
    <submittedName>
        <fullName evidence="1">16815_t:CDS:1</fullName>
    </submittedName>
</protein>
<proteinExistence type="predicted"/>
<feature type="non-terminal residue" evidence="1">
    <location>
        <position position="1"/>
    </location>
</feature>
<keyword evidence="2" id="KW-1185">Reference proteome</keyword>
<evidence type="ECO:0000313" key="1">
    <source>
        <dbReference type="EMBL" id="CAG8772347.1"/>
    </source>
</evidence>
<reference evidence="1" key="1">
    <citation type="submission" date="2021-06" db="EMBL/GenBank/DDBJ databases">
        <authorList>
            <person name="Kallberg Y."/>
            <person name="Tangrot J."/>
            <person name="Rosling A."/>
        </authorList>
    </citation>
    <scope>NUCLEOTIDE SEQUENCE</scope>
    <source>
        <strain evidence="1">28 12/20/2015</strain>
    </source>
</reference>
<organism evidence="1 2">
    <name type="scientific">Cetraspora pellucida</name>
    <dbReference type="NCBI Taxonomy" id="1433469"/>
    <lineage>
        <taxon>Eukaryota</taxon>
        <taxon>Fungi</taxon>
        <taxon>Fungi incertae sedis</taxon>
        <taxon>Mucoromycota</taxon>
        <taxon>Glomeromycotina</taxon>
        <taxon>Glomeromycetes</taxon>
        <taxon>Diversisporales</taxon>
        <taxon>Gigasporaceae</taxon>
        <taxon>Cetraspora</taxon>
    </lineage>
</organism>
<sequence length="60" mass="6556">GGAGIPVFFTKGLLEVAYIPDSANYSTMEKMAETLKNEILEDVLNGIKAHNDVKEEDDDV</sequence>
<evidence type="ECO:0000313" key="2">
    <source>
        <dbReference type="Proteomes" id="UP000789366"/>
    </source>
</evidence>
<gene>
    <name evidence="1" type="ORF">SPELUC_LOCUS15858</name>
</gene>